<accession>A0AAV4SMV0</accession>
<sequence>MEERKVKGIVHQNNADNLAIKKAKKQIVYNDTTGNTTGTNVLAKEFVFNDTVKLGKKVNATNEANIPYRKIETRDRLSYKRMKDAEHAYNETERLQPVVGGMNNESEYRKSEMHKGMGSIKLEGAVMDTTRISFVETMEGTGNASNITRVIHSKSERMNNESIAYRNYQINYGKDGVRLEGAGLVYPGTTFIPILEGAGLFHVISTYNPLAGRMEGAGLSYNNSGFQSAIRANNKKLGFIKSQTHHGRDGGRLEGAGLAYPGTTFRPRKEGSGLFHVITTYNPLAGRLEGTGLSYNNTADQEARRMKNKKLDRNDDQIRHGIAANHGITHSPVLKRLESAMGATAIHANGGRKLASFLYRSPPKADIMCNETDTMIDISFGKSVTGKKYPKW</sequence>
<keyword evidence="2" id="KW-1185">Reference proteome</keyword>
<gene>
    <name evidence="1" type="ORF">CEXT_236201</name>
</gene>
<dbReference type="EMBL" id="BPLR01009667">
    <property type="protein sequence ID" value="GIY33662.1"/>
    <property type="molecule type" value="Genomic_DNA"/>
</dbReference>
<name>A0AAV4SMV0_CAEEX</name>
<organism evidence="1 2">
    <name type="scientific">Caerostris extrusa</name>
    <name type="common">Bark spider</name>
    <name type="synonym">Caerostris bankana</name>
    <dbReference type="NCBI Taxonomy" id="172846"/>
    <lineage>
        <taxon>Eukaryota</taxon>
        <taxon>Metazoa</taxon>
        <taxon>Ecdysozoa</taxon>
        <taxon>Arthropoda</taxon>
        <taxon>Chelicerata</taxon>
        <taxon>Arachnida</taxon>
        <taxon>Araneae</taxon>
        <taxon>Araneomorphae</taxon>
        <taxon>Entelegynae</taxon>
        <taxon>Araneoidea</taxon>
        <taxon>Araneidae</taxon>
        <taxon>Caerostris</taxon>
    </lineage>
</organism>
<dbReference type="AlphaFoldDB" id="A0AAV4SMV0"/>
<dbReference type="Proteomes" id="UP001054945">
    <property type="component" value="Unassembled WGS sequence"/>
</dbReference>
<evidence type="ECO:0000313" key="2">
    <source>
        <dbReference type="Proteomes" id="UP001054945"/>
    </source>
</evidence>
<comment type="caution">
    <text evidence="1">The sequence shown here is derived from an EMBL/GenBank/DDBJ whole genome shotgun (WGS) entry which is preliminary data.</text>
</comment>
<proteinExistence type="predicted"/>
<evidence type="ECO:0000313" key="1">
    <source>
        <dbReference type="EMBL" id="GIY33662.1"/>
    </source>
</evidence>
<protein>
    <submittedName>
        <fullName evidence="1">Uncharacterized protein</fullName>
    </submittedName>
</protein>
<reference evidence="1 2" key="1">
    <citation type="submission" date="2021-06" db="EMBL/GenBank/DDBJ databases">
        <title>Caerostris extrusa draft genome.</title>
        <authorList>
            <person name="Kono N."/>
            <person name="Arakawa K."/>
        </authorList>
    </citation>
    <scope>NUCLEOTIDE SEQUENCE [LARGE SCALE GENOMIC DNA]</scope>
</reference>